<evidence type="ECO:0000256" key="3">
    <source>
        <dbReference type="ARBA" id="ARBA00022679"/>
    </source>
</evidence>
<dbReference type="Pfam" id="PF13424">
    <property type="entry name" value="TPR_12"/>
    <property type="match status" value="1"/>
</dbReference>
<dbReference type="InterPro" id="IPR008271">
    <property type="entry name" value="Ser/Thr_kinase_AS"/>
</dbReference>
<gene>
    <name evidence="9" type="ORF">ACFPCY_30350</name>
</gene>
<evidence type="ECO:0000256" key="4">
    <source>
        <dbReference type="ARBA" id="ARBA00022741"/>
    </source>
</evidence>
<proteinExistence type="predicted"/>
<dbReference type="InterPro" id="IPR011009">
    <property type="entry name" value="Kinase-like_dom_sf"/>
</dbReference>
<dbReference type="EMBL" id="JBHSIT010000010">
    <property type="protein sequence ID" value="MFC4911640.1"/>
    <property type="molecule type" value="Genomic_DNA"/>
</dbReference>
<dbReference type="PROSITE" id="PS00107">
    <property type="entry name" value="PROTEIN_KINASE_ATP"/>
    <property type="match status" value="1"/>
</dbReference>
<keyword evidence="6 7" id="KW-0067">ATP-binding</keyword>
<feature type="binding site" evidence="7">
    <location>
        <position position="42"/>
    </location>
    <ligand>
        <name>ATP</name>
        <dbReference type="ChEBI" id="CHEBI:30616"/>
    </ligand>
</feature>
<dbReference type="PANTHER" id="PTHR43289:SF6">
    <property type="entry name" value="SERINE_THREONINE-PROTEIN KINASE NEKL-3"/>
    <property type="match status" value="1"/>
</dbReference>
<keyword evidence="2" id="KW-0723">Serine/threonine-protein kinase</keyword>
<dbReference type="InterPro" id="IPR000719">
    <property type="entry name" value="Prot_kinase_dom"/>
</dbReference>
<dbReference type="EC" id="2.7.11.1" evidence="1"/>
<evidence type="ECO:0000256" key="5">
    <source>
        <dbReference type="ARBA" id="ARBA00022777"/>
    </source>
</evidence>
<evidence type="ECO:0000256" key="2">
    <source>
        <dbReference type="ARBA" id="ARBA00022527"/>
    </source>
</evidence>
<dbReference type="PROSITE" id="PS00108">
    <property type="entry name" value="PROTEIN_KINASE_ST"/>
    <property type="match status" value="1"/>
</dbReference>
<sequence>MPVYAGRELGGRYRLEERIGRGGMGEVWRASDRRLDRPVAVKVLPAATEAGPDVVARFRREAQLAAVLQHPGITVVHDIDADDGLLYLVMELLDGEDMARLLARHPAGLPLDRALGHAVQICGALAAAHARGIVHRDVKPANLFVTSAGWVKICDFGIARFMQSATGLTGSAVVGSPVFMAPEQISTGEIDGRTDLYALGCLLHQMLCGRPPFATDKGIPALINAHLSVAPTGPRAVNPQVPAEVDALVLELLAKDPADRPADADTVTRRLEALLGSDAPAAPVPSAPSGVPLAQEFRVAAEHLEQRRPELALALADHIVRERERILGAEHPAALDARHLLGNVLYELDREAEALPVLTAVAQARTRILGRHDPGTLASWHLVATSLFMLGRHADALPIAAGVLADREQALGTQDGATLESRSTLAWTLHMLDRDQEAMAVAQPLLQARAATLGEQHEDTLDTRQLIGWILLNLGQVAEAEAQAEYVHQVATHTLGPQAEAALQAAELLAACRSRSRARRRRR</sequence>
<evidence type="ECO:0000313" key="9">
    <source>
        <dbReference type="EMBL" id="MFC4911640.1"/>
    </source>
</evidence>
<dbReference type="Pfam" id="PF13374">
    <property type="entry name" value="TPR_10"/>
    <property type="match status" value="1"/>
</dbReference>
<dbReference type="Gene3D" id="1.10.510.10">
    <property type="entry name" value="Transferase(Phosphotransferase) domain 1"/>
    <property type="match status" value="1"/>
</dbReference>
<comment type="caution">
    <text evidence="9">The sequence shown here is derived from an EMBL/GenBank/DDBJ whole genome shotgun (WGS) entry which is preliminary data.</text>
</comment>
<feature type="domain" description="Protein kinase" evidence="8">
    <location>
        <begin position="13"/>
        <end position="275"/>
    </location>
</feature>
<dbReference type="SUPFAM" id="SSF56112">
    <property type="entry name" value="Protein kinase-like (PK-like)"/>
    <property type="match status" value="1"/>
</dbReference>
<evidence type="ECO:0000313" key="10">
    <source>
        <dbReference type="Proteomes" id="UP001595872"/>
    </source>
</evidence>
<evidence type="ECO:0000256" key="6">
    <source>
        <dbReference type="ARBA" id="ARBA00022840"/>
    </source>
</evidence>
<dbReference type="InterPro" id="IPR017441">
    <property type="entry name" value="Protein_kinase_ATP_BS"/>
</dbReference>
<accession>A0ABV9U7S9</accession>
<keyword evidence="4 7" id="KW-0547">Nucleotide-binding</keyword>
<keyword evidence="3" id="KW-0808">Transferase</keyword>
<reference evidence="10" key="1">
    <citation type="journal article" date="2019" name="Int. J. Syst. Evol. Microbiol.">
        <title>The Global Catalogue of Microorganisms (GCM) 10K type strain sequencing project: providing services to taxonomists for standard genome sequencing and annotation.</title>
        <authorList>
            <consortium name="The Broad Institute Genomics Platform"/>
            <consortium name="The Broad Institute Genome Sequencing Center for Infectious Disease"/>
            <person name="Wu L."/>
            <person name="Ma J."/>
        </authorList>
    </citation>
    <scope>NUCLEOTIDE SEQUENCE [LARGE SCALE GENOMIC DNA]</scope>
    <source>
        <strain evidence="10">KLKA75</strain>
    </source>
</reference>
<dbReference type="Gene3D" id="1.25.40.10">
    <property type="entry name" value="Tetratricopeptide repeat domain"/>
    <property type="match status" value="1"/>
</dbReference>
<dbReference type="GO" id="GO:0016301">
    <property type="term" value="F:kinase activity"/>
    <property type="evidence" value="ECO:0007669"/>
    <property type="project" value="UniProtKB-KW"/>
</dbReference>
<dbReference type="SUPFAM" id="SSF48452">
    <property type="entry name" value="TPR-like"/>
    <property type="match status" value="2"/>
</dbReference>
<dbReference type="Gene3D" id="3.30.200.20">
    <property type="entry name" value="Phosphorylase Kinase, domain 1"/>
    <property type="match status" value="1"/>
</dbReference>
<dbReference type="RefSeq" id="WP_378260770.1">
    <property type="nucleotide sequence ID" value="NZ_JBHSIT010000010.1"/>
</dbReference>
<dbReference type="Proteomes" id="UP001595872">
    <property type="component" value="Unassembled WGS sequence"/>
</dbReference>
<protein>
    <recommendedName>
        <fullName evidence="1">non-specific serine/threonine protein kinase</fullName>
        <ecNumber evidence="1">2.7.11.1</ecNumber>
    </recommendedName>
</protein>
<organism evidence="9 10">
    <name type="scientific">Actinomadura gamaensis</name>
    <dbReference type="NCBI Taxonomy" id="1763541"/>
    <lineage>
        <taxon>Bacteria</taxon>
        <taxon>Bacillati</taxon>
        <taxon>Actinomycetota</taxon>
        <taxon>Actinomycetes</taxon>
        <taxon>Streptosporangiales</taxon>
        <taxon>Thermomonosporaceae</taxon>
        <taxon>Actinomadura</taxon>
    </lineage>
</organism>
<dbReference type="Pfam" id="PF00069">
    <property type="entry name" value="Pkinase"/>
    <property type="match status" value="1"/>
</dbReference>
<dbReference type="InterPro" id="IPR011990">
    <property type="entry name" value="TPR-like_helical_dom_sf"/>
</dbReference>
<dbReference type="PROSITE" id="PS50011">
    <property type="entry name" value="PROTEIN_KINASE_DOM"/>
    <property type="match status" value="1"/>
</dbReference>
<name>A0ABV9U7S9_9ACTN</name>
<dbReference type="SMART" id="SM00220">
    <property type="entry name" value="S_TKc"/>
    <property type="match status" value="1"/>
</dbReference>
<evidence type="ECO:0000256" key="7">
    <source>
        <dbReference type="PROSITE-ProRule" id="PRU10141"/>
    </source>
</evidence>
<evidence type="ECO:0000256" key="1">
    <source>
        <dbReference type="ARBA" id="ARBA00012513"/>
    </source>
</evidence>
<evidence type="ECO:0000259" key="8">
    <source>
        <dbReference type="PROSITE" id="PS50011"/>
    </source>
</evidence>
<keyword evidence="5 9" id="KW-0418">Kinase</keyword>
<keyword evidence="10" id="KW-1185">Reference proteome</keyword>
<dbReference type="PANTHER" id="PTHR43289">
    <property type="entry name" value="MITOGEN-ACTIVATED PROTEIN KINASE KINASE KINASE 20-RELATED"/>
    <property type="match status" value="1"/>
</dbReference>
<dbReference type="CDD" id="cd14014">
    <property type="entry name" value="STKc_PknB_like"/>
    <property type="match status" value="1"/>
</dbReference>